<evidence type="ECO:0000256" key="6">
    <source>
        <dbReference type="ARBA" id="ARBA00023180"/>
    </source>
</evidence>
<dbReference type="SUPFAM" id="SSF53254">
    <property type="entry name" value="Phosphoglycerate mutase-like"/>
    <property type="match status" value="1"/>
</dbReference>
<comment type="catalytic activity">
    <reaction evidence="9">
        <text>1D-myo-inositol 1,2,5,6-tetrakisphosphate + H2O = 1D-myo-inositol 1,2,6-trisphosphate + phosphate</text>
        <dbReference type="Rhea" id="RHEA:77119"/>
        <dbReference type="ChEBI" id="CHEBI:15377"/>
        <dbReference type="ChEBI" id="CHEBI:43474"/>
        <dbReference type="ChEBI" id="CHEBI:195535"/>
        <dbReference type="ChEBI" id="CHEBI:195537"/>
    </reaction>
    <physiologicalReaction direction="left-to-right" evidence="9">
        <dbReference type="Rhea" id="RHEA:77120"/>
    </physiologicalReaction>
</comment>
<evidence type="ECO:0000256" key="15">
    <source>
        <dbReference type="ARBA" id="ARBA00044262"/>
    </source>
</evidence>
<keyword evidence="3" id="KW-0964">Secreted</keyword>
<dbReference type="GO" id="GO:0016158">
    <property type="term" value="F:inositol hexakisphosphate 3-phosphatase activity"/>
    <property type="evidence" value="ECO:0007669"/>
    <property type="project" value="UniProtKB-EC"/>
</dbReference>
<evidence type="ECO:0000256" key="3">
    <source>
        <dbReference type="ARBA" id="ARBA00022525"/>
    </source>
</evidence>
<proteinExistence type="predicted"/>
<dbReference type="CDD" id="cd07061">
    <property type="entry name" value="HP_HAP_like"/>
    <property type="match status" value="1"/>
</dbReference>
<evidence type="ECO:0000256" key="16">
    <source>
        <dbReference type="PIRSR" id="PIRSR000894-2"/>
    </source>
</evidence>
<evidence type="ECO:0000256" key="13">
    <source>
        <dbReference type="ARBA" id="ARBA00043788"/>
    </source>
</evidence>
<evidence type="ECO:0000313" key="18">
    <source>
        <dbReference type="Proteomes" id="UP000198372"/>
    </source>
</evidence>
<dbReference type="GO" id="GO:0005576">
    <property type="term" value="C:extracellular region"/>
    <property type="evidence" value="ECO:0007669"/>
    <property type="project" value="UniProtKB-SubCell"/>
</dbReference>
<comment type="subunit">
    <text evidence="2">Monomer.</text>
</comment>
<keyword evidence="4" id="KW-0378">Hydrolase</keyword>
<gene>
    <name evidence="17" type="ORF">BQ2448_2791</name>
</gene>
<dbReference type="Pfam" id="PF00328">
    <property type="entry name" value="His_Phos_2"/>
    <property type="match status" value="1"/>
</dbReference>
<evidence type="ECO:0000256" key="11">
    <source>
        <dbReference type="ARBA" id="ARBA00043721"/>
    </source>
</evidence>
<feature type="disulfide bond" evidence="16">
    <location>
        <begin position="31"/>
        <end position="363"/>
    </location>
</feature>
<feature type="disulfide bond" evidence="16">
    <location>
        <begin position="399"/>
        <end position="411"/>
    </location>
</feature>
<sequence>MFRSMQPGAPVTDSSSRYKPLSEYPSFPSRCKVDQIIVLQRGGASLPSDANLAISIQASIAKVVGKANYSRTEMDFLGNYTFDIGSSGTLLPYGEAQSKQSGVQFRKRYCGSGSITDEDCSNHWLSTTGSPALIESAKNWGIGLMQGTNESPRLPRIISEGEHRNNTLAGKCPNLVSSVPTAQQQWRDVWTPAVIQRLQGVTNYGLNSTDIVNFAHLCALESLATTNLSPFCGLFLDSEWSYVEYDGDLEKYYEHSYGAPLARTQAVGYINELLTRLNRNSFYVERDRTQVNNTVDARESTFPMDRTVYADFTSDDQLLAVMTLLGLFHDSPLSPTLPCPMRTFVASQMIPFGARIVVERLSCTGNGFWDDLAAKLSHLPTRFVRVLVNDRAMGLGHICPEDEVSEQGTLCRLVAFGKSLGPTLEQATKEFEKCGFVPANLWDGVKRKKFQGGFTI</sequence>
<dbReference type="InterPro" id="IPR016274">
    <property type="entry name" value="Histidine_acid_Pase_euk"/>
</dbReference>
<accession>A0A238FGS6</accession>
<dbReference type="PANTHER" id="PTHR20963">
    <property type="entry name" value="MULTIPLE INOSITOL POLYPHOSPHATE PHOSPHATASE-RELATED"/>
    <property type="match status" value="1"/>
</dbReference>
<dbReference type="GO" id="GO:0003993">
    <property type="term" value="F:acid phosphatase activity"/>
    <property type="evidence" value="ECO:0007669"/>
    <property type="project" value="TreeGrafter"/>
</dbReference>
<feature type="disulfide bond" evidence="16">
    <location>
        <begin position="218"/>
        <end position="232"/>
    </location>
</feature>
<keyword evidence="5 16" id="KW-1015">Disulfide bond</keyword>
<organism evidence="17 18">
    <name type="scientific">Microbotryum intermedium</name>
    <dbReference type="NCBI Taxonomy" id="269621"/>
    <lineage>
        <taxon>Eukaryota</taxon>
        <taxon>Fungi</taxon>
        <taxon>Dikarya</taxon>
        <taxon>Basidiomycota</taxon>
        <taxon>Pucciniomycotina</taxon>
        <taxon>Microbotryomycetes</taxon>
        <taxon>Microbotryales</taxon>
        <taxon>Microbotryaceae</taxon>
        <taxon>Microbotryum</taxon>
    </lineage>
</organism>
<evidence type="ECO:0000256" key="2">
    <source>
        <dbReference type="ARBA" id="ARBA00011245"/>
    </source>
</evidence>
<reference evidence="18" key="1">
    <citation type="submission" date="2016-09" db="EMBL/GenBank/DDBJ databases">
        <authorList>
            <person name="Jeantristanb JTB J.-T."/>
            <person name="Ricardo R."/>
        </authorList>
    </citation>
    <scope>NUCLEOTIDE SEQUENCE [LARGE SCALE GENOMIC DNA]</scope>
</reference>
<comment type="catalytic activity">
    <reaction evidence="13">
        <text>1D-myo-inositol hexakisphosphate + H2O = 1D-myo-inositol 1,2,4,5,6-pentakisphosphate + phosphate</text>
        <dbReference type="Rhea" id="RHEA:16989"/>
        <dbReference type="ChEBI" id="CHEBI:15377"/>
        <dbReference type="ChEBI" id="CHEBI:43474"/>
        <dbReference type="ChEBI" id="CHEBI:57798"/>
        <dbReference type="ChEBI" id="CHEBI:58130"/>
        <dbReference type="EC" id="3.1.3.8"/>
    </reaction>
    <physiologicalReaction direction="left-to-right" evidence="13">
        <dbReference type="Rhea" id="RHEA:16990"/>
    </physiologicalReaction>
</comment>
<evidence type="ECO:0000256" key="10">
    <source>
        <dbReference type="ARBA" id="ARBA00043675"/>
    </source>
</evidence>
<name>A0A238FGS6_9BASI</name>
<protein>
    <recommendedName>
        <fullName evidence="14">Phytase A</fullName>
    </recommendedName>
    <alternativeName>
        <fullName evidence="15">Histidine acid phosphatase phyA</fullName>
    </alternativeName>
    <alternativeName>
        <fullName evidence="8">Myo-inositol hexakisphosphate phosphohydrolase A</fullName>
    </alternativeName>
    <alternativeName>
        <fullName evidence="7">Myo-inositol-hexaphosphate 3-phosphohydrolase A</fullName>
    </alternativeName>
</protein>
<comment type="catalytic activity">
    <reaction evidence="11">
        <text>1D-myo-inositol 1,2,6-trisphosphate + H2O = 1D-myo-inositol 1,2-bisphosphate + phosphate</text>
        <dbReference type="Rhea" id="RHEA:77131"/>
        <dbReference type="ChEBI" id="CHEBI:15377"/>
        <dbReference type="ChEBI" id="CHEBI:43474"/>
        <dbReference type="ChEBI" id="CHEBI:195537"/>
        <dbReference type="ChEBI" id="CHEBI:195539"/>
    </reaction>
    <physiologicalReaction direction="left-to-right" evidence="11">
        <dbReference type="Rhea" id="RHEA:77132"/>
    </physiologicalReaction>
</comment>
<dbReference type="EMBL" id="FMSP01000007">
    <property type="protein sequence ID" value="SCV71203.1"/>
    <property type="molecule type" value="Genomic_DNA"/>
</dbReference>
<evidence type="ECO:0000256" key="7">
    <source>
        <dbReference type="ARBA" id="ARBA00041857"/>
    </source>
</evidence>
<comment type="subcellular location">
    <subcellularLocation>
        <location evidence="1">Secreted</location>
    </subcellularLocation>
</comment>
<dbReference type="InterPro" id="IPR029033">
    <property type="entry name" value="His_PPase_superfam"/>
</dbReference>
<keyword evidence="6" id="KW-0325">Glycoprotein</keyword>
<comment type="catalytic activity">
    <reaction evidence="10">
        <text>1D-myo-inositol 1,2-bisphosphate + H2O = 1D-myo-inositol 2-phosphate + phosphate</text>
        <dbReference type="Rhea" id="RHEA:77135"/>
        <dbReference type="ChEBI" id="CHEBI:15377"/>
        <dbReference type="ChEBI" id="CHEBI:43474"/>
        <dbReference type="ChEBI" id="CHEBI:84142"/>
        <dbReference type="ChEBI" id="CHEBI:195539"/>
    </reaction>
    <physiologicalReaction direction="left-to-right" evidence="10">
        <dbReference type="Rhea" id="RHEA:77136"/>
    </physiologicalReaction>
</comment>
<evidence type="ECO:0000313" key="17">
    <source>
        <dbReference type="EMBL" id="SCV71203.1"/>
    </source>
</evidence>
<comment type="catalytic activity">
    <reaction evidence="12">
        <text>1D-myo-inositol 1,2,4,5,6-pentakisphosphate + H2O = 1D-myo-inositol 1,2,5,6-tetrakisphosphate + phosphate</text>
        <dbReference type="Rhea" id="RHEA:77115"/>
        <dbReference type="ChEBI" id="CHEBI:15377"/>
        <dbReference type="ChEBI" id="CHEBI:43474"/>
        <dbReference type="ChEBI" id="CHEBI:57798"/>
        <dbReference type="ChEBI" id="CHEBI:195535"/>
    </reaction>
    <physiologicalReaction direction="left-to-right" evidence="12">
        <dbReference type="Rhea" id="RHEA:77116"/>
    </physiologicalReaction>
</comment>
<evidence type="ECO:0000256" key="4">
    <source>
        <dbReference type="ARBA" id="ARBA00022801"/>
    </source>
</evidence>
<evidence type="ECO:0000256" key="5">
    <source>
        <dbReference type="ARBA" id="ARBA00023157"/>
    </source>
</evidence>
<dbReference type="InterPro" id="IPR000560">
    <property type="entry name" value="His_Pase_clade-2"/>
</dbReference>
<keyword evidence="18" id="KW-1185">Reference proteome</keyword>
<evidence type="ECO:0000256" key="12">
    <source>
        <dbReference type="ARBA" id="ARBA00043748"/>
    </source>
</evidence>
<evidence type="ECO:0000256" key="1">
    <source>
        <dbReference type="ARBA" id="ARBA00004613"/>
    </source>
</evidence>
<evidence type="ECO:0000256" key="8">
    <source>
        <dbReference type="ARBA" id="ARBA00042300"/>
    </source>
</evidence>
<dbReference type="STRING" id="269621.A0A238FGS6"/>
<dbReference type="PANTHER" id="PTHR20963:SF24">
    <property type="entry name" value="3-PHYTASE B"/>
    <property type="match status" value="1"/>
</dbReference>
<dbReference type="Proteomes" id="UP000198372">
    <property type="component" value="Unassembled WGS sequence"/>
</dbReference>
<dbReference type="AlphaFoldDB" id="A0A238FGS6"/>
<dbReference type="PIRSF" id="PIRSF000894">
    <property type="entry name" value="Acid_phosphatase"/>
    <property type="match status" value="1"/>
</dbReference>
<evidence type="ECO:0000256" key="14">
    <source>
        <dbReference type="ARBA" id="ARBA00044106"/>
    </source>
</evidence>
<dbReference type="OrthoDB" id="6509975at2759"/>
<dbReference type="Gene3D" id="3.40.50.1240">
    <property type="entry name" value="Phosphoglycerate mutase-like"/>
    <property type="match status" value="1"/>
</dbReference>
<evidence type="ECO:0000256" key="9">
    <source>
        <dbReference type="ARBA" id="ARBA00043670"/>
    </source>
</evidence>